<accession>A0ABT2BSK0</accession>
<reference evidence="3" key="1">
    <citation type="submission" date="2022-08" db="EMBL/GenBank/DDBJ databases">
        <title>Reclassification of Massilia species as members of the genera Telluria, Duganella, Pseudoduganella, Mokoshia gen. nov. and Zemynaea gen. nov. using orthogonal and non-orthogonal genome-based approaches.</title>
        <authorList>
            <person name="Bowman J.P."/>
        </authorList>
    </citation>
    <scope>NUCLEOTIDE SEQUENCE</scope>
    <source>
        <strain evidence="3">LMG 11547</strain>
    </source>
</reference>
<dbReference type="CDD" id="cd00293">
    <property type="entry name" value="USP-like"/>
    <property type="match status" value="1"/>
</dbReference>
<dbReference type="Pfam" id="PF00582">
    <property type="entry name" value="Usp"/>
    <property type="match status" value="1"/>
</dbReference>
<evidence type="ECO:0000313" key="3">
    <source>
        <dbReference type="EMBL" id="MCS0628090.1"/>
    </source>
</evidence>
<dbReference type="PRINTS" id="PR01438">
    <property type="entry name" value="UNVRSLSTRESS"/>
</dbReference>
<proteinExistence type="inferred from homology"/>
<sequence length="277" mass="29780">MFKTILVHVDLSSHAPARMRYAAALAHAHHAHLLGAAMFGVSHNIFPQGYAARPGTLEASYFDPLEQNARRALAQFEAIASEMRVPHEGRFVCDQADDGLARLARFADLVVLSQDDPDEALPDLAVHLPDYVILNSPRPVLVLPRTDVAPGAARDVLIAWDGGKEAARALTAALPLLHRASAVTIAALTGPDAGAAELESQRPDLLRFFGHHGVTPHMLVRDPRRDPGHELLDLAAELHCGLLVMGCFGHSKLRELCLGGASRAVLADARIPVLLAH</sequence>
<organism evidence="3 4">
    <name type="scientific">Telluria mixta</name>
    <dbReference type="NCBI Taxonomy" id="34071"/>
    <lineage>
        <taxon>Bacteria</taxon>
        <taxon>Pseudomonadati</taxon>
        <taxon>Pseudomonadota</taxon>
        <taxon>Betaproteobacteria</taxon>
        <taxon>Burkholderiales</taxon>
        <taxon>Oxalobacteraceae</taxon>
        <taxon>Telluria group</taxon>
        <taxon>Telluria</taxon>
    </lineage>
</organism>
<dbReference type="Gene3D" id="3.40.50.12370">
    <property type="match status" value="1"/>
</dbReference>
<feature type="domain" description="UspA" evidence="2">
    <location>
        <begin position="155"/>
        <end position="276"/>
    </location>
</feature>
<dbReference type="SUPFAM" id="SSF52402">
    <property type="entry name" value="Adenine nucleotide alpha hydrolases-like"/>
    <property type="match status" value="2"/>
</dbReference>
<dbReference type="Proteomes" id="UP001165263">
    <property type="component" value="Unassembled WGS sequence"/>
</dbReference>
<name>A0ABT2BSK0_9BURK</name>
<dbReference type="PANTHER" id="PTHR46268:SF15">
    <property type="entry name" value="UNIVERSAL STRESS PROTEIN HP_0031"/>
    <property type="match status" value="1"/>
</dbReference>
<gene>
    <name evidence="3" type="ORF">NX786_01855</name>
</gene>
<dbReference type="RefSeq" id="WP_259447342.1">
    <property type="nucleotide sequence ID" value="NZ_CP119520.1"/>
</dbReference>
<comment type="caution">
    <text evidence="3">The sequence shown here is derived from an EMBL/GenBank/DDBJ whole genome shotgun (WGS) entry which is preliminary data.</text>
</comment>
<dbReference type="InterPro" id="IPR006016">
    <property type="entry name" value="UspA"/>
</dbReference>
<dbReference type="EMBL" id="JANUHC010000001">
    <property type="protein sequence ID" value="MCS0628090.1"/>
    <property type="molecule type" value="Genomic_DNA"/>
</dbReference>
<dbReference type="InterPro" id="IPR006015">
    <property type="entry name" value="Universal_stress_UspA"/>
</dbReference>
<evidence type="ECO:0000256" key="1">
    <source>
        <dbReference type="ARBA" id="ARBA00008791"/>
    </source>
</evidence>
<protein>
    <submittedName>
        <fullName evidence="3">Universal stress protein</fullName>
    </submittedName>
</protein>
<evidence type="ECO:0000313" key="4">
    <source>
        <dbReference type="Proteomes" id="UP001165263"/>
    </source>
</evidence>
<evidence type="ECO:0000259" key="2">
    <source>
        <dbReference type="Pfam" id="PF00582"/>
    </source>
</evidence>
<keyword evidence="4" id="KW-1185">Reference proteome</keyword>
<comment type="similarity">
    <text evidence="1">Belongs to the universal stress protein A family.</text>
</comment>
<dbReference type="PANTHER" id="PTHR46268">
    <property type="entry name" value="STRESS RESPONSE PROTEIN NHAX"/>
    <property type="match status" value="1"/>
</dbReference>